<proteinExistence type="predicted"/>
<name>A0A9R1X7S7_LACSA</name>
<dbReference type="Proteomes" id="UP000235145">
    <property type="component" value="Unassembled WGS sequence"/>
</dbReference>
<dbReference type="EMBL" id="NBSK02000006">
    <property type="protein sequence ID" value="KAJ0198857.1"/>
    <property type="molecule type" value="Genomic_DNA"/>
</dbReference>
<accession>A0A9R1X7S7</accession>
<organism evidence="1 2">
    <name type="scientific">Lactuca sativa</name>
    <name type="common">Garden lettuce</name>
    <dbReference type="NCBI Taxonomy" id="4236"/>
    <lineage>
        <taxon>Eukaryota</taxon>
        <taxon>Viridiplantae</taxon>
        <taxon>Streptophyta</taxon>
        <taxon>Embryophyta</taxon>
        <taxon>Tracheophyta</taxon>
        <taxon>Spermatophyta</taxon>
        <taxon>Magnoliopsida</taxon>
        <taxon>eudicotyledons</taxon>
        <taxon>Gunneridae</taxon>
        <taxon>Pentapetalae</taxon>
        <taxon>asterids</taxon>
        <taxon>campanulids</taxon>
        <taxon>Asterales</taxon>
        <taxon>Asteraceae</taxon>
        <taxon>Cichorioideae</taxon>
        <taxon>Cichorieae</taxon>
        <taxon>Lactucinae</taxon>
        <taxon>Lactuca</taxon>
    </lineage>
</organism>
<sequence>MAYLFLKNFMQLRKGKGDANSVIACKQREGESIRDYYDRFTLATLNVPGHEEFVVIGAFTQGLLPGPLSKKMQRIVPRSKDKITFQPTCKSNRRRWHLGRVQLSRRGKRVTNRNTIATLDTCRGGTCRSTKMTKGMVIQMSMQSTKLHQRRTRTRPNSVNITTAKLMIPSMMLKREIDEKQLVRNIVDNAKELRTNFNEYKHQHRNKKDGGKDHDKRPEMLTITGPHPCSNCQSQQANATVYNQNMLNIAFSMSDPIPKHWDPNDPLYIIGFISQKHVKHVVNVIYEHCLWWLPIEWKKVPPTTTVGPASWVYWSWHLASMHNHAPIYTSQS</sequence>
<gene>
    <name evidence="1" type="ORF">LSAT_V11C600334800</name>
</gene>
<dbReference type="AlphaFoldDB" id="A0A9R1X7S7"/>
<evidence type="ECO:0008006" key="3">
    <source>
        <dbReference type="Google" id="ProtNLM"/>
    </source>
</evidence>
<comment type="caution">
    <text evidence="1">The sequence shown here is derived from an EMBL/GenBank/DDBJ whole genome shotgun (WGS) entry which is preliminary data.</text>
</comment>
<evidence type="ECO:0000313" key="1">
    <source>
        <dbReference type="EMBL" id="KAJ0198857.1"/>
    </source>
</evidence>
<protein>
    <recommendedName>
        <fullName evidence="3">Retrotransposon gag domain-containing protein</fullName>
    </recommendedName>
</protein>
<evidence type="ECO:0000313" key="2">
    <source>
        <dbReference type="Proteomes" id="UP000235145"/>
    </source>
</evidence>
<reference evidence="1 2" key="1">
    <citation type="journal article" date="2017" name="Nat. Commun.">
        <title>Genome assembly with in vitro proximity ligation data and whole-genome triplication in lettuce.</title>
        <authorList>
            <person name="Reyes-Chin-Wo S."/>
            <person name="Wang Z."/>
            <person name="Yang X."/>
            <person name="Kozik A."/>
            <person name="Arikit S."/>
            <person name="Song C."/>
            <person name="Xia L."/>
            <person name="Froenicke L."/>
            <person name="Lavelle D.O."/>
            <person name="Truco M.J."/>
            <person name="Xia R."/>
            <person name="Zhu S."/>
            <person name="Xu C."/>
            <person name="Xu H."/>
            <person name="Xu X."/>
            <person name="Cox K."/>
            <person name="Korf I."/>
            <person name="Meyers B.C."/>
            <person name="Michelmore R.W."/>
        </authorList>
    </citation>
    <scope>NUCLEOTIDE SEQUENCE [LARGE SCALE GENOMIC DNA]</scope>
    <source>
        <strain evidence="2">cv. Salinas</strain>
        <tissue evidence="1">Seedlings</tissue>
    </source>
</reference>
<keyword evidence="2" id="KW-1185">Reference proteome</keyword>